<dbReference type="EMBL" id="JGEA01000027">
    <property type="protein sequence ID" value="EYA14103.1"/>
    <property type="molecule type" value="Genomic_DNA"/>
</dbReference>
<protein>
    <submittedName>
        <fullName evidence="1">Uncharacterized protein</fullName>
    </submittedName>
</protein>
<dbReference type="Proteomes" id="UP000022433">
    <property type="component" value="Unassembled WGS sequence"/>
</dbReference>
<evidence type="ECO:0000313" key="2">
    <source>
        <dbReference type="Proteomes" id="UP000022433"/>
    </source>
</evidence>
<name>A0AAN4MZ31_BACFG</name>
<organism evidence="1 2">
    <name type="scientific">Bacteroides fragilis str. 1007-1-F #10</name>
    <dbReference type="NCBI Taxonomy" id="1339295"/>
    <lineage>
        <taxon>Bacteria</taxon>
        <taxon>Pseudomonadati</taxon>
        <taxon>Bacteroidota</taxon>
        <taxon>Bacteroidia</taxon>
        <taxon>Bacteroidales</taxon>
        <taxon>Bacteroidaceae</taxon>
        <taxon>Bacteroides</taxon>
    </lineage>
</organism>
<accession>A0AAN4MZ31</accession>
<reference evidence="1 2" key="1">
    <citation type="submission" date="2014-02" db="EMBL/GenBank/DDBJ databases">
        <authorList>
            <person name="Sears C."/>
            <person name="Carroll K."/>
            <person name="Sack B.R."/>
            <person name="Qadri F."/>
            <person name="Myers L.L."/>
            <person name="Chung G.-T."/>
            <person name="Escheverria P."/>
            <person name="Fraser C.M."/>
            <person name="Sadzewicz L."/>
            <person name="Shefchek K.A."/>
            <person name="Tallon L."/>
            <person name="Das S.P."/>
            <person name="Daugherty S."/>
            <person name="Mongodin E.F."/>
        </authorList>
    </citation>
    <scope>NUCLEOTIDE SEQUENCE [LARGE SCALE GENOMIC DNA]</scope>
    <source>
        <strain evidence="1 2">1007-1-F #10</strain>
    </source>
</reference>
<dbReference type="AlphaFoldDB" id="A0AAN4MZ31"/>
<sequence length="48" mass="5483">MNTSTEPIPGKNIDLESPTHKYVLQSPQGPDKERMFHNSPQITLIYTK</sequence>
<evidence type="ECO:0000313" key="1">
    <source>
        <dbReference type="EMBL" id="EYA14103.1"/>
    </source>
</evidence>
<gene>
    <name evidence="1" type="ORF">M104_2945</name>
</gene>
<comment type="caution">
    <text evidence="1">The sequence shown here is derived from an EMBL/GenBank/DDBJ whole genome shotgun (WGS) entry which is preliminary data.</text>
</comment>
<proteinExistence type="predicted"/>